<dbReference type="PANTHER" id="PTHR30093">
    <property type="entry name" value="GENERAL SECRETION PATHWAY PROTEIN G"/>
    <property type="match status" value="1"/>
</dbReference>
<evidence type="ECO:0000256" key="1">
    <source>
        <dbReference type="SAM" id="Phobius"/>
    </source>
</evidence>
<feature type="non-terminal residue" evidence="2">
    <location>
        <position position="186"/>
    </location>
</feature>
<dbReference type="InterPro" id="IPR012902">
    <property type="entry name" value="N_methyl_site"/>
</dbReference>
<proteinExistence type="predicted"/>
<dbReference type="Pfam" id="PF07963">
    <property type="entry name" value="N_methyl"/>
    <property type="match status" value="1"/>
</dbReference>
<dbReference type="InterPro" id="IPR045584">
    <property type="entry name" value="Pilin-like"/>
</dbReference>
<evidence type="ECO:0008006" key="3">
    <source>
        <dbReference type="Google" id="ProtNLM"/>
    </source>
</evidence>
<dbReference type="NCBIfam" id="TIGR02532">
    <property type="entry name" value="IV_pilin_GFxxxE"/>
    <property type="match status" value="1"/>
</dbReference>
<dbReference type="AlphaFoldDB" id="A0A0F9B8L8"/>
<dbReference type="SUPFAM" id="SSF54523">
    <property type="entry name" value="Pili subunits"/>
    <property type="match status" value="1"/>
</dbReference>
<sequence length="186" mass="20359">MFKAVENLREQKGFTLIELLIVIAIIGILAAIAIPAFLGQREKAKIRAVEASAKGVVSEIQAILDAYVGGEPFMVLDSVGKELCVEVTNATGAKKCISMFVGVPVWGTTYLAPPSGIDRVKEAIIKNEAWALYEADSVPVVMPGGSVGRVLLWRWKGARLRNRYMPKAAARIFPVVTRVRCEYVQR</sequence>
<dbReference type="PROSITE" id="PS00409">
    <property type="entry name" value="PROKAR_NTER_METHYL"/>
    <property type="match status" value="1"/>
</dbReference>
<keyword evidence="1" id="KW-0812">Transmembrane</keyword>
<keyword evidence="1" id="KW-1133">Transmembrane helix</keyword>
<organism evidence="2">
    <name type="scientific">marine sediment metagenome</name>
    <dbReference type="NCBI Taxonomy" id="412755"/>
    <lineage>
        <taxon>unclassified sequences</taxon>
        <taxon>metagenomes</taxon>
        <taxon>ecological metagenomes</taxon>
    </lineage>
</organism>
<evidence type="ECO:0000313" key="2">
    <source>
        <dbReference type="EMBL" id="KKK87034.1"/>
    </source>
</evidence>
<protein>
    <recommendedName>
        <fullName evidence="3">Type II secretion system protein GspG C-terminal domain-containing protein</fullName>
    </recommendedName>
</protein>
<dbReference type="Gene3D" id="3.30.700.10">
    <property type="entry name" value="Glycoprotein, Type 4 Pilin"/>
    <property type="match status" value="1"/>
</dbReference>
<reference evidence="2" key="1">
    <citation type="journal article" date="2015" name="Nature">
        <title>Complex archaea that bridge the gap between prokaryotes and eukaryotes.</title>
        <authorList>
            <person name="Spang A."/>
            <person name="Saw J.H."/>
            <person name="Jorgensen S.L."/>
            <person name="Zaremba-Niedzwiedzka K."/>
            <person name="Martijn J."/>
            <person name="Lind A.E."/>
            <person name="van Eijk R."/>
            <person name="Schleper C."/>
            <person name="Guy L."/>
            <person name="Ettema T.J."/>
        </authorList>
    </citation>
    <scope>NUCLEOTIDE SEQUENCE</scope>
</reference>
<accession>A0A0F9B8L8</accession>
<keyword evidence="1" id="KW-0472">Membrane</keyword>
<feature type="transmembrane region" description="Helical" evidence="1">
    <location>
        <begin position="16"/>
        <end position="38"/>
    </location>
</feature>
<gene>
    <name evidence="2" type="ORF">LCGC14_2757290</name>
</gene>
<name>A0A0F9B8L8_9ZZZZ</name>
<dbReference type="EMBL" id="LAZR01050585">
    <property type="protein sequence ID" value="KKK87034.1"/>
    <property type="molecule type" value="Genomic_DNA"/>
</dbReference>
<comment type="caution">
    <text evidence="2">The sequence shown here is derived from an EMBL/GenBank/DDBJ whole genome shotgun (WGS) entry which is preliminary data.</text>
</comment>